<evidence type="ECO:0000259" key="1">
    <source>
        <dbReference type="PROSITE" id="PS51352"/>
    </source>
</evidence>
<dbReference type="Pfam" id="PF00578">
    <property type="entry name" value="AhpC-TSA"/>
    <property type="match status" value="1"/>
</dbReference>
<dbReference type="SUPFAM" id="SSF52833">
    <property type="entry name" value="Thioredoxin-like"/>
    <property type="match status" value="1"/>
</dbReference>
<dbReference type="InterPro" id="IPR000866">
    <property type="entry name" value="AhpC/TSA"/>
</dbReference>
<dbReference type="Gene3D" id="3.40.30.10">
    <property type="entry name" value="Glutaredoxin"/>
    <property type="match status" value="1"/>
</dbReference>
<name>A0A537KQT9_9BACT</name>
<dbReference type="GO" id="GO:0016209">
    <property type="term" value="F:antioxidant activity"/>
    <property type="evidence" value="ECO:0007669"/>
    <property type="project" value="InterPro"/>
</dbReference>
<sequence>MKYEGLPIGAAAPDFSLPAVDGKIYSLASFQDKPVLAVAFWCNHCPYVQAWEERTIAVQRDYAGKGVQFVMINANDEEGYPEDDFPNMVERSKRKGYNFPYLRDESQKIAEAYGAVCTPDFFVFDSSRKLRYRGKLDDSKEPKGVKKQVMREVLDAVLTGKQPPTTFVPPMGCSIKWKSDHWR</sequence>
<organism evidence="2 3">
    <name type="scientific">Candidatus Segetimicrobium genomatis</name>
    <dbReference type="NCBI Taxonomy" id="2569760"/>
    <lineage>
        <taxon>Bacteria</taxon>
        <taxon>Bacillati</taxon>
        <taxon>Candidatus Sysuimicrobiota</taxon>
        <taxon>Candidatus Sysuimicrobiia</taxon>
        <taxon>Candidatus Sysuimicrobiales</taxon>
        <taxon>Candidatus Segetimicrobiaceae</taxon>
        <taxon>Candidatus Segetimicrobium</taxon>
    </lineage>
</organism>
<dbReference type="PROSITE" id="PS51352">
    <property type="entry name" value="THIOREDOXIN_2"/>
    <property type="match status" value="1"/>
</dbReference>
<dbReference type="EMBL" id="VBAL01000186">
    <property type="protein sequence ID" value="TMI98107.1"/>
    <property type="molecule type" value="Genomic_DNA"/>
</dbReference>
<dbReference type="InterPro" id="IPR013766">
    <property type="entry name" value="Thioredoxin_domain"/>
</dbReference>
<accession>A0A537KQT9</accession>
<gene>
    <name evidence="2" type="ORF">E6H01_12780</name>
</gene>
<dbReference type="GO" id="GO:0016491">
    <property type="term" value="F:oxidoreductase activity"/>
    <property type="evidence" value="ECO:0007669"/>
    <property type="project" value="InterPro"/>
</dbReference>
<dbReference type="CDD" id="cd02969">
    <property type="entry name" value="PRX_like1"/>
    <property type="match status" value="1"/>
</dbReference>
<dbReference type="InterPro" id="IPR036249">
    <property type="entry name" value="Thioredoxin-like_sf"/>
</dbReference>
<protein>
    <submittedName>
        <fullName evidence="2">Thioredoxin family protein</fullName>
    </submittedName>
</protein>
<feature type="domain" description="Thioredoxin" evidence="1">
    <location>
        <begin position="6"/>
        <end position="159"/>
    </location>
</feature>
<evidence type="ECO:0000313" key="2">
    <source>
        <dbReference type="EMBL" id="TMI98107.1"/>
    </source>
</evidence>
<dbReference type="Proteomes" id="UP000319353">
    <property type="component" value="Unassembled WGS sequence"/>
</dbReference>
<dbReference type="AlphaFoldDB" id="A0A537KQT9"/>
<proteinExistence type="predicted"/>
<comment type="caution">
    <text evidence="2">The sequence shown here is derived from an EMBL/GenBank/DDBJ whole genome shotgun (WGS) entry which is preliminary data.</text>
</comment>
<dbReference type="PANTHER" id="PTHR43640">
    <property type="entry name" value="OS07G0260300 PROTEIN"/>
    <property type="match status" value="1"/>
</dbReference>
<evidence type="ECO:0000313" key="3">
    <source>
        <dbReference type="Proteomes" id="UP000319353"/>
    </source>
</evidence>
<dbReference type="PANTHER" id="PTHR43640:SF1">
    <property type="entry name" value="THIOREDOXIN-DEPENDENT PEROXIREDOXIN"/>
    <property type="match status" value="1"/>
</dbReference>
<dbReference type="InterPro" id="IPR047262">
    <property type="entry name" value="PRX-like1"/>
</dbReference>
<reference evidence="2 3" key="1">
    <citation type="journal article" date="2019" name="Nat. Microbiol.">
        <title>Mediterranean grassland soil C-N compound turnover is dependent on rainfall and depth, and is mediated by genomically divergent microorganisms.</title>
        <authorList>
            <person name="Diamond S."/>
            <person name="Andeer P.F."/>
            <person name="Li Z."/>
            <person name="Crits-Christoph A."/>
            <person name="Burstein D."/>
            <person name="Anantharaman K."/>
            <person name="Lane K.R."/>
            <person name="Thomas B.C."/>
            <person name="Pan C."/>
            <person name="Northen T.R."/>
            <person name="Banfield J.F."/>
        </authorList>
    </citation>
    <scope>NUCLEOTIDE SEQUENCE [LARGE SCALE GENOMIC DNA]</scope>
    <source>
        <strain evidence="2">NP_4</strain>
    </source>
</reference>